<dbReference type="Proteomes" id="UP000027730">
    <property type="component" value="Unassembled WGS sequence"/>
</dbReference>
<gene>
    <name evidence="1" type="ORF">M436DRAFT_61271</name>
</gene>
<accession>A0A074WS50</accession>
<reference evidence="1 2" key="1">
    <citation type="journal article" date="2014" name="BMC Genomics">
        <title>Genome sequencing of four Aureobasidium pullulans varieties: biotechnological potential, stress tolerance, and description of new species.</title>
        <authorList>
            <person name="Gostin Ar C."/>
            <person name="Ohm R.A."/>
            <person name="Kogej T."/>
            <person name="Sonjak S."/>
            <person name="Turk M."/>
            <person name="Zajc J."/>
            <person name="Zalar P."/>
            <person name="Grube M."/>
            <person name="Sun H."/>
            <person name="Han J."/>
            <person name="Sharma A."/>
            <person name="Chiniquy J."/>
            <person name="Ngan C.Y."/>
            <person name="Lipzen A."/>
            <person name="Barry K."/>
            <person name="Grigoriev I.V."/>
            <person name="Gunde-Cimerman N."/>
        </authorList>
    </citation>
    <scope>NUCLEOTIDE SEQUENCE [LARGE SCALE GENOMIC DNA]</scope>
    <source>
        <strain evidence="1 2">CBS 147.97</strain>
    </source>
</reference>
<protein>
    <submittedName>
        <fullName evidence="1">Uncharacterized protein</fullName>
    </submittedName>
</protein>
<dbReference type="EMBL" id="KL584704">
    <property type="protein sequence ID" value="KEQ75978.1"/>
    <property type="molecule type" value="Genomic_DNA"/>
</dbReference>
<evidence type="ECO:0000313" key="1">
    <source>
        <dbReference type="EMBL" id="KEQ75978.1"/>
    </source>
</evidence>
<evidence type="ECO:0000313" key="2">
    <source>
        <dbReference type="Proteomes" id="UP000027730"/>
    </source>
</evidence>
<keyword evidence="2" id="KW-1185">Reference proteome</keyword>
<dbReference type="AlphaFoldDB" id="A0A074WS50"/>
<dbReference type="OrthoDB" id="3937726at2759"/>
<organism evidence="1 2">
    <name type="scientific">Aureobasidium namibiae CBS 147.97</name>
    <dbReference type="NCBI Taxonomy" id="1043004"/>
    <lineage>
        <taxon>Eukaryota</taxon>
        <taxon>Fungi</taxon>
        <taxon>Dikarya</taxon>
        <taxon>Ascomycota</taxon>
        <taxon>Pezizomycotina</taxon>
        <taxon>Dothideomycetes</taxon>
        <taxon>Dothideomycetidae</taxon>
        <taxon>Dothideales</taxon>
        <taxon>Saccotheciaceae</taxon>
        <taxon>Aureobasidium</taxon>
    </lineage>
</organism>
<dbReference type="HOGENOM" id="CLU_096851_0_0_1"/>
<sequence>MWPILFRDAGSVAKKSYALIESRLFSASNAYLKGGSSRNMVENERRKRLRRTNQEWHQRMNAYKRNYMRRVHEMNPDFAEKELERHRELYATNPQHKLSCLISAWVRNDRWAWVCELPWKTHRPVIHTTPVQHRCESCGLTRLRGLRFVWQSITQPHSYSCHACYMKQESEVCMPKGYEDVRGMRALVARKRQLDELNSKASRAEDTIDGGKK</sequence>
<name>A0A074WS50_9PEZI</name>
<proteinExistence type="predicted"/>
<dbReference type="GeneID" id="25413159"/>
<dbReference type="RefSeq" id="XP_013430291.1">
    <property type="nucleotide sequence ID" value="XM_013574837.1"/>
</dbReference>